<dbReference type="KEGG" id="bbz:BbuZS7_0584"/>
<sequence length="37" mass="4321">MYCFKLILMKSLAEIAILLKVKNLKNINPNKELECLK</sequence>
<proteinExistence type="predicted"/>
<organism evidence="1 2">
    <name type="scientific">Borreliella burgdorferi (strain ZS7)</name>
    <name type="common">Borrelia burgdorferi</name>
    <dbReference type="NCBI Taxonomy" id="445985"/>
    <lineage>
        <taxon>Bacteria</taxon>
        <taxon>Pseudomonadati</taxon>
        <taxon>Spirochaetota</taxon>
        <taxon>Spirochaetia</taxon>
        <taxon>Spirochaetales</taxon>
        <taxon>Borreliaceae</taxon>
        <taxon>Borreliella</taxon>
    </lineage>
</organism>
<gene>
    <name evidence="1" type="ordered locus">BbuZS7_0584</name>
</gene>
<dbReference type="EMBL" id="CP001205">
    <property type="protein sequence ID" value="ACK74504.1"/>
    <property type="molecule type" value="Genomic_DNA"/>
</dbReference>
<accession>A0A0H3C2Y4</accession>
<dbReference type="AlphaFoldDB" id="A0A0H3C2Y4"/>
<protein>
    <submittedName>
        <fullName evidence="1">Uncharacterized protein</fullName>
    </submittedName>
</protein>
<evidence type="ECO:0000313" key="2">
    <source>
        <dbReference type="Proteomes" id="UP000006901"/>
    </source>
</evidence>
<reference evidence="1 2" key="1">
    <citation type="journal article" date="2011" name="J. Bacteriol.">
        <title>Whole-genome sequences of thirteen isolates of Borrelia burgdorferi.</title>
        <authorList>
            <person name="Schutzer S.E."/>
            <person name="Fraser-Liggett C.M."/>
            <person name="Casjens S.R."/>
            <person name="Qiu W.G."/>
            <person name="Dunn J.J."/>
            <person name="Mongodin E.F."/>
            <person name="Luft B.J."/>
        </authorList>
    </citation>
    <scope>NUCLEOTIDE SEQUENCE [LARGE SCALE GENOMIC DNA]</scope>
    <source>
        <strain evidence="1 2">ZS7</strain>
    </source>
</reference>
<dbReference type="Proteomes" id="UP000006901">
    <property type="component" value="Chromosome"/>
</dbReference>
<dbReference type="HOGENOM" id="CLU_3354897_0_0_12"/>
<evidence type="ECO:0000313" key="1">
    <source>
        <dbReference type="EMBL" id="ACK74504.1"/>
    </source>
</evidence>
<name>A0A0H3C2Y4_BORBZ</name>